<dbReference type="OrthoDB" id="9851592at2"/>
<comment type="caution">
    <text evidence="1">The sequence shown here is derived from an EMBL/GenBank/DDBJ whole genome shotgun (WGS) entry which is preliminary data.</text>
</comment>
<accession>A0A370WTF2</accession>
<protein>
    <submittedName>
        <fullName evidence="1">Uncharacterized protein</fullName>
    </submittedName>
</protein>
<organism evidence="1 2">
    <name type="scientific">Dyella monticola</name>
    <dbReference type="NCBI Taxonomy" id="1927958"/>
    <lineage>
        <taxon>Bacteria</taxon>
        <taxon>Pseudomonadati</taxon>
        <taxon>Pseudomonadota</taxon>
        <taxon>Gammaproteobacteria</taxon>
        <taxon>Lysobacterales</taxon>
        <taxon>Rhodanobacteraceae</taxon>
        <taxon>Dyella</taxon>
    </lineage>
</organism>
<dbReference type="RefSeq" id="WP_115497153.1">
    <property type="nucleotide sequence ID" value="NZ_QRBE01000015.1"/>
</dbReference>
<sequence>MVAAARKLLRRTHLRGGETSYDRLPWELQRFVFDFLRTHRCEITPDNCQVVAEAMEYRLIQSGLMCPAELWVILEKDVFFD</sequence>
<dbReference type="EMBL" id="QRBE01000015">
    <property type="protein sequence ID" value="RDS79225.1"/>
    <property type="molecule type" value="Genomic_DNA"/>
</dbReference>
<evidence type="ECO:0000313" key="1">
    <source>
        <dbReference type="EMBL" id="RDS79225.1"/>
    </source>
</evidence>
<reference evidence="1 2" key="1">
    <citation type="submission" date="2018-07" db="EMBL/GenBank/DDBJ databases">
        <title>Dyella monticola sp. nov. and Dyella psychrodurans sp. nov. isolated from monsoon evergreen broad-leaved forest soil of Dinghu Mountain, China.</title>
        <authorList>
            <person name="Gao Z."/>
            <person name="Qiu L."/>
        </authorList>
    </citation>
    <scope>NUCLEOTIDE SEQUENCE [LARGE SCALE GENOMIC DNA]</scope>
    <source>
        <strain evidence="1 2">4G-K06</strain>
    </source>
</reference>
<dbReference type="AlphaFoldDB" id="A0A370WTF2"/>
<keyword evidence="2" id="KW-1185">Reference proteome</keyword>
<gene>
    <name evidence="1" type="ORF">DWU98_18915</name>
</gene>
<dbReference type="Proteomes" id="UP000254258">
    <property type="component" value="Unassembled WGS sequence"/>
</dbReference>
<evidence type="ECO:0000313" key="2">
    <source>
        <dbReference type="Proteomes" id="UP000254258"/>
    </source>
</evidence>
<name>A0A370WTF2_9GAMM</name>
<proteinExistence type="predicted"/>